<evidence type="ECO:0000259" key="6">
    <source>
        <dbReference type="Pfam" id="PF01490"/>
    </source>
</evidence>
<feature type="transmembrane region" description="Helical" evidence="5">
    <location>
        <begin position="132"/>
        <end position="155"/>
    </location>
</feature>
<evidence type="ECO:0000256" key="5">
    <source>
        <dbReference type="SAM" id="Phobius"/>
    </source>
</evidence>
<keyword evidence="2 5" id="KW-0812">Transmembrane</keyword>
<dbReference type="PANTHER" id="PTHR22950">
    <property type="entry name" value="AMINO ACID TRANSPORTER"/>
    <property type="match status" value="1"/>
</dbReference>
<feature type="domain" description="Amino acid transporter transmembrane" evidence="6">
    <location>
        <begin position="30"/>
        <end position="155"/>
    </location>
</feature>
<dbReference type="AlphaFoldDB" id="A0A2H1VHK2"/>
<keyword evidence="4 5" id="KW-0472">Membrane</keyword>
<feature type="transmembrane region" description="Helical" evidence="5">
    <location>
        <begin position="96"/>
        <end position="120"/>
    </location>
</feature>
<evidence type="ECO:0000256" key="2">
    <source>
        <dbReference type="ARBA" id="ARBA00022692"/>
    </source>
</evidence>
<dbReference type="OrthoDB" id="1684102at2759"/>
<dbReference type="InterPro" id="IPR013057">
    <property type="entry name" value="AA_transpt_TM"/>
</dbReference>
<comment type="subcellular location">
    <subcellularLocation>
        <location evidence="1">Membrane</location>
        <topology evidence="1">Multi-pass membrane protein</topology>
    </subcellularLocation>
</comment>
<protein>
    <submittedName>
        <fullName evidence="7">SFRICE_025371</fullName>
    </submittedName>
</protein>
<gene>
    <name evidence="7" type="ORF">SFRICE_025371</name>
</gene>
<dbReference type="GO" id="GO:0005774">
    <property type="term" value="C:vacuolar membrane"/>
    <property type="evidence" value="ECO:0007669"/>
    <property type="project" value="TreeGrafter"/>
</dbReference>
<sequence>MDCLADRVVASVTGSIFESGKVLLGFFRTAQVAKGLMAFVIFLSFALQFYVPMEMITRKRKGKESKYENLVQVVIRTVMVTISVAIAAAFPNLELVISFVGAVFFSTLGLLIPAVVDTVYRWENRLGRFNYILWKNTLIGIVSIIALFSGAYVSIQGMIEDFGGHSLEHEAFENATLT</sequence>
<dbReference type="PANTHER" id="PTHR22950:SF494">
    <property type="entry name" value="GH04538P"/>
    <property type="match status" value="1"/>
</dbReference>
<feature type="transmembrane region" description="Helical" evidence="5">
    <location>
        <begin position="73"/>
        <end position="90"/>
    </location>
</feature>
<name>A0A2H1VHK2_SPOFR</name>
<accession>A0A2H1VHK2</accession>
<keyword evidence="3 5" id="KW-1133">Transmembrane helix</keyword>
<dbReference type="Pfam" id="PF01490">
    <property type="entry name" value="Aa_trans"/>
    <property type="match status" value="1"/>
</dbReference>
<evidence type="ECO:0000313" key="7">
    <source>
        <dbReference type="EMBL" id="SOQ40241.1"/>
    </source>
</evidence>
<dbReference type="EMBL" id="ODYU01002562">
    <property type="protein sequence ID" value="SOQ40241.1"/>
    <property type="molecule type" value="Genomic_DNA"/>
</dbReference>
<reference evidence="7" key="1">
    <citation type="submission" date="2016-07" db="EMBL/GenBank/DDBJ databases">
        <authorList>
            <person name="Bretaudeau A."/>
        </authorList>
    </citation>
    <scope>NUCLEOTIDE SEQUENCE</scope>
    <source>
        <strain evidence="7">Rice</strain>
        <tissue evidence="7">Whole body</tissue>
    </source>
</reference>
<feature type="transmembrane region" description="Helical" evidence="5">
    <location>
        <begin position="32"/>
        <end position="52"/>
    </location>
</feature>
<dbReference type="GO" id="GO:0015179">
    <property type="term" value="F:L-amino acid transmembrane transporter activity"/>
    <property type="evidence" value="ECO:0007669"/>
    <property type="project" value="TreeGrafter"/>
</dbReference>
<evidence type="ECO:0000256" key="1">
    <source>
        <dbReference type="ARBA" id="ARBA00004141"/>
    </source>
</evidence>
<organism evidence="7">
    <name type="scientific">Spodoptera frugiperda</name>
    <name type="common">Fall armyworm</name>
    <dbReference type="NCBI Taxonomy" id="7108"/>
    <lineage>
        <taxon>Eukaryota</taxon>
        <taxon>Metazoa</taxon>
        <taxon>Ecdysozoa</taxon>
        <taxon>Arthropoda</taxon>
        <taxon>Hexapoda</taxon>
        <taxon>Insecta</taxon>
        <taxon>Pterygota</taxon>
        <taxon>Neoptera</taxon>
        <taxon>Endopterygota</taxon>
        <taxon>Lepidoptera</taxon>
        <taxon>Glossata</taxon>
        <taxon>Ditrysia</taxon>
        <taxon>Noctuoidea</taxon>
        <taxon>Noctuidae</taxon>
        <taxon>Amphipyrinae</taxon>
        <taxon>Spodoptera</taxon>
    </lineage>
</organism>
<evidence type="ECO:0000256" key="4">
    <source>
        <dbReference type="ARBA" id="ARBA00023136"/>
    </source>
</evidence>
<proteinExistence type="predicted"/>
<evidence type="ECO:0000256" key="3">
    <source>
        <dbReference type="ARBA" id="ARBA00022989"/>
    </source>
</evidence>